<dbReference type="PROSITE" id="PS51257">
    <property type="entry name" value="PROKAR_LIPOPROTEIN"/>
    <property type="match status" value="1"/>
</dbReference>
<dbReference type="Pfam" id="PF11172">
    <property type="entry name" value="DUF2959"/>
    <property type="match status" value="1"/>
</dbReference>
<name>A0AA86MYD2_9BACT</name>
<keyword evidence="2" id="KW-1133">Transmembrane helix</keyword>
<feature type="transmembrane region" description="Helical" evidence="2">
    <location>
        <begin position="6"/>
        <end position="27"/>
    </location>
</feature>
<evidence type="ECO:0000256" key="1">
    <source>
        <dbReference type="SAM" id="Coils"/>
    </source>
</evidence>
<sequence length="219" mass="24775">MPISLTRFVPCVLIGLMLAGCDTLYMGAMEKMGYAKRDILSSRVKAARDAQEEAKQEIQSALDQFGKVVNFSGGDLEATYKKLSGELETSEERAETVRKRISDVESVADALFKEWKEELDQYSNKDLRRKSEAKYAQTKTRYGEMLAAMKKAEQRIDPVLRPMRDQVLYLKHNLNARALSSLKGELIKVDAQVDQLVKDMNRSIAEADKFIQGLEKDEG</sequence>
<dbReference type="InterPro" id="IPR021342">
    <property type="entry name" value="DUF2959"/>
</dbReference>
<dbReference type="EMBL" id="OX365700">
    <property type="protein sequence ID" value="CAI4031353.1"/>
    <property type="molecule type" value="Genomic_DNA"/>
</dbReference>
<keyword evidence="2" id="KW-0812">Transmembrane</keyword>
<evidence type="ECO:0000313" key="4">
    <source>
        <dbReference type="Proteomes" id="UP001179121"/>
    </source>
</evidence>
<protein>
    <submittedName>
        <fullName evidence="3">DNA repair protein</fullName>
    </submittedName>
</protein>
<gene>
    <name evidence="3" type="ORF">DNFV4_01776</name>
</gene>
<evidence type="ECO:0000313" key="3">
    <source>
        <dbReference type="EMBL" id="CAI4031353.1"/>
    </source>
</evidence>
<keyword evidence="4" id="KW-1185">Reference proteome</keyword>
<dbReference type="AlphaFoldDB" id="A0AA86MYD2"/>
<organism evidence="3 4">
    <name type="scientific">Nitrospira tepida</name>
    <dbReference type="NCBI Taxonomy" id="2973512"/>
    <lineage>
        <taxon>Bacteria</taxon>
        <taxon>Pseudomonadati</taxon>
        <taxon>Nitrospirota</taxon>
        <taxon>Nitrospiria</taxon>
        <taxon>Nitrospirales</taxon>
        <taxon>Nitrospiraceae</taxon>
        <taxon>Nitrospira</taxon>
    </lineage>
</organism>
<accession>A0AA86MYD2</accession>
<keyword evidence="1" id="KW-0175">Coiled coil</keyword>
<feature type="coiled-coil region" evidence="1">
    <location>
        <begin position="37"/>
        <end position="107"/>
    </location>
</feature>
<proteinExistence type="predicted"/>
<keyword evidence="2" id="KW-0472">Membrane</keyword>
<dbReference type="KEGG" id="nti:DNFV4_01776"/>
<evidence type="ECO:0000256" key="2">
    <source>
        <dbReference type="SAM" id="Phobius"/>
    </source>
</evidence>
<dbReference type="Proteomes" id="UP001179121">
    <property type="component" value="Chromosome"/>
</dbReference>
<reference evidence="3" key="1">
    <citation type="submission" date="2022-10" db="EMBL/GenBank/DDBJ databases">
        <authorList>
            <person name="Koch H."/>
        </authorList>
    </citation>
    <scope>NUCLEOTIDE SEQUENCE</scope>
    <source>
        <strain evidence="3">DNF</strain>
    </source>
</reference>